<gene>
    <name evidence="1" type="ORF">SAMN05444392_10426</name>
</gene>
<dbReference type="Proteomes" id="UP000184476">
    <property type="component" value="Unassembled WGS sequence"/>
</dbReference>
<evidence type="ECO:0008006" key="3">
    <source>
        <dbReference type="Google" id="ProtNLM"/>
    </source>
</evidence>
<proteinExistence type="predicted"/>
<dbReference type="STRING" id="112248.SAMN05444392_10426"/>
<sequence>MKRIQNNRVKGTVLAVSVAASLLSGCSGQSSTPYASYLLTCDRQESTLSKTVRLHDPPAQWGTSKEGPSGEKADTSSVWVNGYLKSDQQMQSISDILCSNIESTNEYKVASFNGTLVASRKADGILPDISKKKRNGIGEVLFNETSQELEMKLGTKIEGTYLQDLVETLSPLQVKREVNTSPPSRAAYQIDCQEEEIINKESPKELNGWGTVAESPDGKPIPDDQREQTVWVNGLTTDSGQEQAESTLVKTICGDDQSEPFIDGSNTEYRYDLSWQDNVLMVEDKKVDTFFARMGRIGSFTGENVSINTASKLTPSELKDLGDIVVINKAVGIRER</sequence>
<accession>A0A1M4WXZ6</accession>
<name>A0A1M4WXZ6_9BACL</name>
<evidence type="ECO:0000313" key="2">
    <source>
        <dbReference type="Proteomes" id="UP000184476"/>
    </source>
</evidence>
<organism evidence="1 2">
    <name type="scientific">Seinonella peptonophila</name>
    <dbReference type="NCBI Taxonomy" id="112248"/>
    <lineage>
        <taxon>Bacteria</taxon>
        <taxon>Bacillati</taxon>
        <taxon>Bacillota</taxon>
        <taxon>Bacilli</taxon>
        <taxon>Bacillales</taxon>
        <taxon>Thermoactinomycetaceae</taxon>
        <taxon>Seinonella</taxon>
    </lineage>
</organism>
<protein>
    <recommendedName>
        <fullName evidence="3">Lipoprotein</fullName>
    </recommendedName>
</protein>
<dbReference type="AlphaFoldDB" id="A0A1M4WXZ6"/>
<dbReference type="RefSeq" id="WP_073154433.1">
    <property type="nucleotide sequence ID" value="NZ_FQVL01000004.1"/>
</dbReference>
<reference evidence="1 2" key="1">
    <citation type="submission" date="2016-11" db="EMBL/GenBank/DDBJ databases">
        <authorList>
            <person name="Jaros S."/>
            <person name="Januszkiewicz K."/>
            <person name="Wedrychowicz H."/>
        </authorList>
    </citation>
    <scope>NUCLEOTIDE SEQUENCE [LARGE SCALE GENOMIC DNA]</scope>
    <source>
        <strain evidence="1 2">DSM 44666</strain>
    </source>
</reference>
<dbReference type="EMBL" id="FQVL01000004">
    <property type="protein sequence ID" value="SHE86106.1"/>
    <property type="molecule type" value="Genomic_DNA"/>
</dbReference>
<keyword evidence="2" id="KW-1185">Reference proteome</keyword>
<dbReference type="PROSITE" id="PS51257">
    <property type="entry name" value="PROKAR_LIPOPROTEIN"/>
    <property type="match status" value="1"/>
</dbReference>
<evidence type="ECO:0000313" key="1">
    <source>
        <dbReference type="EMBL" id="SHE86106.1"/>
    </source>
</evidence>